<sequence length="215" mass="22443">MSDHAVSGVPGGPVRESRDVADLMRWFGDAWVLPLLVGGTSLVIGILLIVWPNVTVTAVAVLFGVYLLIYGVFRLIESFAADEAGGTARVLLALLGVLSIVVGVLCLRNILQTVVLLALLLGLFWLVGGIIQVVAAILQRSRPHRGLTMVSGVLAVLAGVVVLSYPGISLLVLTVFLGIWLVVYGVLMILGAFRLRAAGRRSVEVTGGAAAAPAG</sequence>
<evidence type="ECO:0000313" key="3">
    <source>
        <dbReference type="EMBL" id="KWX03139.1"/>
    </source>
</evidence>
<dbReference type="AlphaFoldDB" id="A0A132MZ31"/>
<evidence type="ECO:0000313" key="4">
    <source>
        <dbReference type="EMBL" id="KWX08896.1"/>
    </source>
</evidence>
<feature type="transmembrane region" description="Helical" evidence="1">
    <location>
        <begin position="116"/>
        <end position="138"/>
    </location>
</feature>
<keyword evidence="1" id="KW-0812">Transmembrane</keyword>
<dbReference type="PANTHER" id="PTHR34989">
    <property type="entry name" value="PROTEIN HDED"/>
    <property type="match status" value="1"/>
</dbReference>
<reference evidence="5" key="3">
    <citation type="submission" date="2015-04" db="EMBL/GenBank/DDBJ databases">
        <title>Physiological reanalysis, assessment of diazotrophy, and genome sequences of multiple isolates of Streptomyces thermoautotrophicus.</title>
        <authorList>
            <person name="MacKellar D.C."/>
            <person name="Lieber L."/>
            <person name="Norman J."/>
            <person name="Bolger A."/>
            <person name="Tobin C."/>
            <person name="Murray J.W."/>
            <person name="Chang R."/>
            <person name="Ford T."/>
            <person name="Nguyen P.Q."/>
            <person name="Woodward J."/>
            <person name="Permingeat H."/>
            <person name="Joshi N.S."/>
            <person name="Silver P.A."/>
            <person name="Usadel B."/>
            <person name="Rutherford A.W."/>
            <person name="Friesen M."/>
            <person name="Prell J."/>
        </authorList>
    </citation>
    <scope>NUCLEOTIDE SEQUENCE [LARGE SCALE GENOMIC DNA]</scope>
    <source>
        <strain evidence="5">H1</strain>
    </source>
</reference>
<organism evidence="3 5">
    <name type="scientific">Carbonactinospora thermoautotrophica</name>
    <dbReference type="NCBI Taxonomy" id="1469144"/>
    <lineage>
        <taxon>Bacteria</taxon>
        <taxon>Bacillati</taxon>
        <taxon>Actinomycetota</taxon>
        <taxon>Actinomycetes</taxon>
        <taxon>Kitasatosporales</taxon>
        <taxon>Carbonactinosporaceae</taxon>
        <taxon>Carbonactinospora</taxon>
    </lineage>
</organism>
<evidence type="ECO:0000256" key="1">
    <source>
        <dbReference type="SAM" id="Phobius"/>
    </source>
</evidence>
<feature type="transmembrane region" description="Helical" evidence="1">
    <location>
        <begin position="57"/>
        <end position="76"/>
    </location>
</feature>
<protein>
    <recommendedName>
        <fullName evidence="8">Integral membrane protein</fullName>
    </recommendedName>
</protein>
<dbReference type="Proteomes" id="UP000070659">
    <property type="component" value="Unassembled WGS sequence"/>
</dbReference>
<feature type="transmembrane region" description="Helical" evidence="1">
    <location>
        <begin position="171"/>
        <end position="193"/>
    </location>
</feature>
<evidence type="ECO:0008006" key="8">
    <source>
        <dbReference type="Google" id="ProtNLM"/>
    </source>
</evidence>
<evidence type="ECO:0000313" key="7">
    <source>
        <dbReference type="Proteomes" id="UP000070659"/>
    </source>
</evidence>
<dbReference type="PANTHER" id="PTHR34989:SF1">
    <property type="entry name" value="PROTEIN HDED"/>
    <property type="match status" value="1"/>
</dbReference>
<dbReference type="EMBL" id="LAXD01000001">
    <property type="protein sequence ID" value="KWX03139.1"/>
    <property type="molecule type" value="Genomic_DNA"/>
</dbReference>
<dbReference type="Pfam" id="PF03729">
    <property type="entry name" value="DUF308"/>
    <property type="match status" value="2"/>
</dbReference>
<dbReference type="PATRIC" id="fig|1469144.10.peg.4493"/>
<feature type="transmembrane region" description="Helical" evidence="1">
    <location>
        <begin position="88"/>
        <end position="110"/>
    </location>
</feature>
<dbReference type="Proteomes" id="UP000070188">
    <property type="component" value="Unassembled WGS sequence"/>
</dbReference>
<reference evidence="6" key="2">
    <citation type="submission" date="2015-02" db="EMBL/GenBank/DDBJ databases">
        <title>Physiological reanalysis, assessment of diazotrophy, and genome sequences of multiple isolates of Streptomyces thermoautotrophicus.</title>
        <authorList>
            <person name="MacKellar D.C."/>
            <person name="Lieber L."/>
            <person name="Norman J."/>
            <person name="Bolger A."/>
            <person name="Tobin C."/>
            <person name="Murray J.W."/>
            <person name="Friesen M."/>
            <person name="Prell J."/>
        </authorList>
    </citation>
    <scope>NUCLEOTIDE SEQUENCE [LARGE SCALE GENOMIC DNA]</scope>
    <source>
        <strain evidence="6">UBT1</strain>
    </source>
</reference>
<accession>A0A132MZ31</accession>
<reference evidence="3" key="4">
    <citation type="submission" date="2015-04" db="EMBL/GenBank/DDBJ databases">
        <title>Physiological reanalysis, assessment of diazotrophy, and genome sequences of multiple isolates of Streptomyces thermoautotrophicus.</title>
        <authorList>
            <person name="MacKellar D.C."/>
            <person name="Lieber L."/>
            <person name="Norman J."/>
            <person name="Bolger A."/>
            <person name="Tobin C."/>
            <person name="Murray J.W."/>
            <person name="Woodward J."/>
            <person name="Friesen M."/>
            <person name="Prell J."/>
        </authorList>
    </citation>
    <scope>NUCLEOTIDE SEQUENCE [LARGE SCALE GENOMIC DNA]</scope>
    <source>
        <strain evidence="3">H1</strain>
    </source>
</reference>
<keyword evidence="1" id="KW-0472">Membrane</keyword>
<dbReference type="Proteomes" id="UP000070598">
    <property type="component" value="Unassembled WGS sequence"/>
</dbReference>
<dbReference type="GO" id="GO:0005886">
    <property type="term" value="C:plasma membrane"/>
    <property type="evidence" value="ECO:0007669"/>
    <property type="project" value="TreeGrafter"/>
</dbReference>
<keyword evidence="5" id="KW-1185">Reference proteome</keyword>
<dbReference type="RefSeq" id="WP_066890592.1">
    <property type="nucleotide sequence ID" value="NZ_JYIJ01000019.1"/>
</dbReference>
<evidence type="ECO:0000313" key="6">
    <source>
        <dbReference type="Proteomes" id="UP000070598"/>
    </source>
</evidence>
<dbReference type="InterPro" id="IPR005325">
    <property type="entry name" value="DUF308_memb"/>
</dbReference>
<keyword evidence="1" id="KW-1133">Transmembrane helix</keyword>
<dbReference type="STRING" id="1469144.LI90_4189"/>
<evidence type="ECO:0000313" key="2">
    <source>
        <dbReference type="EMBL" id="KWW97963.1"/>
    </source>
</evidence>
<gene>
    <name evidence="3" type="ORF">LI90_4189</name>
    <name evidence="2" type="ORF">TH66_21640</name>
    <name evidence="4" type="ORF">TR74_12820</name>
</gene>
<dbReference type="InterPro" id="IPR052712">
    <property type="entry name" value="Acid_resist_chaperone_HdeD"/>
</dbReference>
<feature type="transmembrane region" description="Helical" evidence="1">
    <location>
        <begin position="31"/>
        <end position="51"/>
    </location>
</feature>
<evidence type="ECO:0000313" key="5">
    <source>
        <dbReference type="Proteomes" id="UP000070188"/>
    </source>
</evidence>
<dbReference type="EMBL" id="JYIK01000924">
    <property type="protein sequence ID" value="KWX08896.1"/>
    <property type="molecule type" value="Genomic_DNA"/>
</dbReference>
<dbReference type="OrthoDB" id="193343at2"/>
<proteinExistence type="predicted"/>
<reference evidence="2 7" key="1">
    <citation type="submission" date="2015-02" db="EMBL/GenBank/DDBJ databases">
        <title>Physiological reanalysis, assessment of diazotrophy, and genome sequences of multiple isolates of Streptomyces thermoautotrophicus.</title>
        <authorList>
            <person name="MacKellar D.C."/>
            <person name="Lieber L."/>
            <person name="Norman J."/>
            <person name="Bolger A."/>
            <person name="Tobin C."/>
            <person name="Murray J.W."/>
            <person name="Prell J."/>
        </authorList>
    </citation>
    <scope>NUCLEOTIDE SEQUENCE [LARGE SCALE GENOMIC DNA]</scope>
    <source>
        <strain evidence="2 7">UBT1</strain>
    </source>
</reference>
<comment type="caution">
    <text evidence="3">The sequence shown here is derived from an EMBL/GenBank/DDBJ whole genome shotgun (WGS) entry which is preliminary data.</text>
</comment>
<dbReference type="EMBL" id="JYIJ01000019">
    <property type="protein sequence ID" value="KWW97963.1"/>
    <property type="molecule type" value="Genomic_DNA"/>
</dbReference>
<name>A0A132MZ31_9ACTN</name>
<feature type="transmembrane region" description="Helical" evidence="1">
    <location>
        <begin position="147"/>
        <end position="165"/>
    </location>
</feature>